<evidence type="ECO:0000313" key="7">
    <source>
        <dbReference type="Proteomes" id="UP000256695"/>
    </source>
</evidence>
<dbReference type="SUPFAM" id="SSF51569">
    <property type="entry name" value="Aldolase"/>
    <property type="match status" value="1"/>
</dbReference>
<dbReference type="OrthoDB" id="199953at2"/>
<keyword evidence="7" id="KW-1185">Reference proteome</keyword>
<protein>
    <submittedName>
        <fullName evidence="6">Dihydrodipicolinate synthase family protein</fullName>
    </submittedName>
</protein>
<dbReference type="PROSITE" id="PS00666">
    <property type="entry name" value="DHDPS_2"/>
    <property type="match status" value="1"/>
</dbReference>
<evidence type="ECO:0000256" key="2">
    <source>
        <dbReference type="ARBA" id="ARBA00023270"/>
    </source>
</evidence>
<dbReference type="InterPro" id="IPR020625">
    <property type="entry name" value="Schiff_base-form_aldolases_AS"/>
</dbReference>
<dbReference type="SMART" id="SM01130">
    <property type="entry name" value="DHDPS"/>
    <property type="match status" value="1"/>
</dbReference>
<dbReference type="Gene3D" id="3.20.20.70">
    <property type="entry name" value="Aldolase class I"/>
    <property type="match status" value="1"/>
</dbReference>
<gene>
    <name evidence="6" type="ORF">CQA57_06485</name>
</gene>
<sequence>MKLKSQGEIMKMLFGTFPAMLTPYNKDFSINADEYIKIARFGIAQGLNGIFCNGSAGDGLALSFEKKVELMKLSLEAAQGKVPVISGIGSVIYEETIALANEAKKLGLDALLLQPPFYYPLSEENMIEYFSNIAKQVSLPLYIYNIPLFAPPISLKVAQKLSKIKNIVGMKDSAGSAVDFAHFSDVCDFDIFVGREEYYLGALLNGAKGSMTSCGCVFPEVMSGIYQSFLQKDYIKAQKLQKFILKAIRFAGTLPFPLGYACLLEARGFNFNNVLSIHPIDSHILQNIENKKQEAISIIKEMKEIVDLKDL</sequence>
<reference evidence="6 7" key="1">
    <citation type="submission" date="2018-04" db="EMBL/GenBank/DDBJ databases">
        <title>Novel Campyloabacter and Helicobacter Species and Strains.</title>
        <authorList>
            <person name="Mannion A.J."/>
            <person name="Shen Z."/>
            <person name="Fox J.G."/>
        </authorList>
    </citation>
    <scope>NUCLEOTIDE SEQUENCE [LARGE SCALE GENOMIC DNA]</scope>
    <source>
        <strain evidence="6 7">MIT 04-9362</strain>
    </source>
</reference>
<dbReference type="PANTHER" id="PTHR42849:SF1">
    <property type="entry name" value="N-ACETYLNEURAMINATE LYASE"/>
    <property type="match status" value="1"/>
</dbReference>
<dbReference type="InterPro" id="IPR013785">
    <property type="entry name" value="Aldolase_TIM"/>
</dbReference>
<keyword evidence="1 3" id="KW-0456">Lyase</keyword>
<dbReference type="InterPro" id="IPR002220">
    <property type="entry name" value="DapA-like"/>
</dbReference>
<keyword evidence="2" id="KW-0704">Schiff base</keyword>
<organism evidence="6 7">
    <name type="scientific">Helicobacter anseris</name>
    <dbReference type="NCBI Taxonomy" id="375926"/>
    <lineage>
        <taxon>Bacteria</taxon>
        <taxon>Pseudomonadati</taxon>
        <taxon>Campylobacterota</taxon>
        <taxon>Epsilonproteobacteria</taxon>
        <taxon>Campylobacterales</taxon>
        <taxon>Helicobacteraceae</taxon>
        <taxon>Helicobacter</taxon>
    </lineage>
</organism>
<dbReference type="Pfam" id="PF00701">
    <property type="entry name" value="DHDPS"/>
    <property type="match status" value="1"/>
</dbReference>
<dbReference type="PANTHER" id="PTHR42849">
    <property type="entry name" value="N-ACETYLNEURAMINATE LYASE"/>
    <property type="match status" value="1"/>
</dbReference>
<evidence type="ECO:0000256" key="4">
    <source>
        <dbReference type="PIRSR" id="PIRSR001365-1"/>
    </source>
</evidence>
<dbReference type="GO" id="GO:0008747">
    <property type="term" value="F:N-acetylneuraminate lyase activity"/>
    <property type="evidence" value="ECO:0007669"/>
    <property type="project" value="TreeGrafter"/>
</dbReference>
<feature type="active site" description="Proton donor/acceptor" evidence="4">
    <location>
        <position position="144"/>
    </location>
</feature>
<comment type="caution">
    <text evidence="6">The sequence shown here is derived from an EMBL/GenBank/DDBJ whole genome shotgun (WGS) entry which is preliminary data.</text>
</comment>
<feature type="active site" description="Schiff-base intermediate with substrate" evidence="4">
    <location>
        <position position="171"/>
    </location>
</feature>
<dbReference type="PRINTS" id="PR00146">
    <property type="entry name" value="DHPICSNTHASE"/>
</dbReference>
<dbReference type="AlphaFoldDB" id="A0A3D8J5A0"/>
<dbReference type="CDD" id="cd00408">
    <property type="entry name" value="DHDPS-like"/>
    <property type="match status" value="1"/>
</dbReference>
<dbReference type="GO" id="GO:0019262">
    <property type="term" value="P:N-acetylneuraminate catabolic process"/>
    <property type="evidence" value="ECO:0007669"/>
    <property type="project" value="TreeGrafter"/>
</dbReference>
<dbReference type="PIRSF" id="PIRSF001365">
    <property type="entry name" value="DHDPS"/>
    <property type="match status" value="1"/>
</dbReference>
<dbReference type="EMBL" id="NXLX01000017">
    <property type="protein sequence ID" value="RDU72667.1"/>
    <property type="molecule type" value="Genomic_DNA"/>
</dbReference>
<proteinExistence type="inferred from homology"/>
<comment type="similarity">
    <text evidence="3">Belongs to the DapA family.</text>
</comment>
<evidence type="ECO:0000256" key="1">
    <source>
        <dbReference type="ARBA" id="ARBA00023239"/>
    </source>
</evidence>
<accession>A0A3D8J5A0</accession>
<dbReference type="Proteomes" id="UP000256695">
    <property type="component" value="Unassembled WGS sequence"/>
</dbReference>
<evidence type="ECO:0000256" key="3">
    <source>
        <dbReference type="PIRNR" id="PIRNR001365"/>
    </source>
</evidence>
<evidence type="ECO:0000313" key="6">
    <source>
        <dbReference type="EMBL" id="RDU72667.1"/>
    </source>
</evidence>
<evidence type="ECO:0000256" key="5">
    <source>
        <dbReference type="PIRSR" id="PIRSR001365-2"/>
    </source>
</evidence>
<name>A0A3D8J5A0_9HELI</name>
<dbReference type="GO" id="GO:0005829">
    <property type="term" value="C:cytosol"/>
    <property type="evidence" value="ECO:0007669"/>
    <property type="project" value="TreeGrafter"/>
</dbReference>
<feature type="binding site" evidence="5">
    <location>
        <position position="211"/>
    </location>
    <ligand>
        <name>pyruvate</name>
        <dbReference type="ChEBI" id="CHEBI:15361"/>
    </ligand>
</feature>